<dbReference type="OrthoDB" id="4363844at2759"/>
<evidence type="ECO:0000313" key="2">
    <source>
        <dbReference type="Proteomes" id="UP000800094"/>
    </source>
</evidence>
<protein>
    <submittedName>
        <fullName evidence="1">Uncharacterized protein</fullName>
    </submittedName>
</protein>
<dbReference type="GeneID" id="54579808"/>
<keyword evidence="2" id="KW-1185">Reference proteome</keyword>
<gene>
    <name evidence="1" type="ORF">BU26DRAFT_500137</name>
</gene>
<reference evidence="1" key="1">
    <citation type="journal article" date="2020" name="Stud. Mycol.">
        <title>101 Dothideomycetes genomes: a test case for predicting lifestyles and emergence of pathogens.</title>
        <authorList>
            <person name="Haridas S."/>
            <person name="Albert R."/>
            <person name="Binder M."/>
            <person name="Bloem J."/>
            <person name="Labutti K."/>
            <person name="Salamov A."/>
            <person name="Andreopoulos B."/>
            <person name="Baker S."/>
            <person name="Barry K."/>
            <person name="Bills G."/>
            <person name="Bluhm B."/>
            <person name="Cannon C."/>
            <person name="Castanera R."/>
            <person name="Culley D."/>
            <person name="Daum C."/>
            <person name="Ezra D."/>
            <person name="Gonzalez J."/>
            <person name="Henrissat B."/>
            <person name="Kuo A."/>
            <person name="Liang C."/>
            <person name="Lipzen A."/>
            <person name="Lutzoni F."/>
            <person name="Magnuson J."/>
            <person name="Mondo S."/>
            <person name="Nolan M."/>
            <person name="Ohm R."/>
            <person name="Pangilinan J."/>
            <person name="Park H.-J."/>
            <person name="Ramirez L."/>
            <person name="Alfaro M."/>
            <person name="Sun H."/>
            <person name="Tritt A."/>
            <person name="Yoshinaga Y."/>
            <person name="Zwiers L.-H."/>
            <person name="Turgeon B."/>
            <person name="Goodwin S."/>
            <person name="Spatafora J."/>
            <person name="Crous P."/>
            <person name="Grigoriev I."/>
        </authorList>
    </citation>
    <scope>NUCLEOTIDE SEQUENCE</scope>
    <source>
        <strain evidence="1">CBS 122368</strain>
    </source>
</reference>
<evidence type="ECO:0000313" key="1">
    <source>
        <dbReference type="EMBL" id="KAF2254366.1"/>
    </source>
</evidence>
<name>A0A6A6IVG1_9PLEO</name>
<sequence length="175" mass="20226">MTDTADFEQFCLTTLYNAIPMLDNPSDRYEWNNRVCDFIEISSVAEDGAPPPNKDQAKEWYRRQKLYTAMIMKKLSHNAAPRIKALGISDVQSLLEAVRERFNFSRLKDEAIEEEYRSGQRGNEPAKAQRVSNQIQTLTRQILISPDETRCQIHIDKVPFCSFCPTKLAQQPRNI</sequence>
<dbReference type="RefSeq" id="XP_033689370.1">
    <property type="nucleotide sequence ID" value="XM_033826478.1"/>
</dbReference>
<accession>A0A6A6IVG1</accession>
<dbReference type="AlphaFoldDB" id="A0A6A6IVG1"/>
<proteinExistence type="predicted"/>
<organism evidence="1 2">
    <name type="scientific">Trematosphaeria pertusa</name>
    <dbReference type="NCBI Taxonomy" id="390896"/>
    <lineage>
        <taxon>Eukaryota</taxon>
        <taxon>Fungi</taxon>
        <taxon>Dikarya</taxon>
        <taxon>Ascomycota</taxon>
        <taxon>Pezizomycotina</taxon>
        <taxon>Dothideomycetes</taxon>
        <taxon>Pleosporomycetidae</taxon>
        <taxon>Pleosporales</taxon>
        <taxon>Massarineae</taxon>
        <taxon>Trematosphaeriaceae</taxon>
        <taxon>Trematosphaeria</taxon>
    </lineage>
</organism>
<dbReference type="EMBL" id="ML987190">
    <property type="protein sequence ID" value="KAF2254366.1"/>
    <property type="molecule type" value="Genomic_DNA"/>
</dbReference>
<dbReference type="Proteomes" id="UP000800094">
    <property type="component" value="Unassembled WGS sequence"/>
</dbReference>